<comment type="function">
    <text evidence="1">May be involved in transcriptional regulation.</text>
</comment>
<feature type="non-terminal residue" evidence="13">
    <location>
        <position position="1"/>
    </location>
</feature>
<dbReference type="PANTHER" id="PTHR23226:SF379">
    <property type="entry name" value="C2H2-TYPE DOMAIN-CONTAINING PROTEIN"/>
    <property type="match status" value="1"/>
</dbReference>
<gene>
    <name evidence="13" type="primary">Znf628_1</name>
    <name evidence="13" type="ORF">CARCAR_R15145</name>
</gene>
<comment type="caution">
    <text evidence="13">The sequence shown here is derived from an EMBL/GenBank/DDBJ whole genome shotgun (WGS) entry which is preliminary data.</text>
</comment>
<dbReference type="EMBL" id="VYXE01007838">
    <property type="protein sequence ID" value="NWT26377.1"/>
    <property type="molecule type" value="Genomic_DNA"/>
</dbReference>
<evidence type="ECO:0000256" key="10">
    <source>
        <dbReference type="ARBA" id="ARBA00023242"/>
    </source>
</evidence>
<evidence type="ECO:0000256" key="8">
    <source>
        <dbReference type="ARBA" id="ARBA00023125"/>
    </source>
</evidence>
<dbReference type="FunFam" id="3.30.160.60:FF:001005">
    <property type="entry name" value="Zinc finger protein 75A"/>
    <property type="match status" value="1"/>
</dbReference>
<keyword evidence="8" id="KW-0238">DNA-binding</keyword>
<dbReference type="PANTHER" id="PTHR23226">
    <property type="entry name" value="ZINC FINGER AND SCAN DOMAIN-CONTAINING"/>
    <property type="match status" value="1"/>
</dbReference>
<evidence type="ECO:0000256" key="2">
    <source>
        <dbReference type="ARBA" id="ARBA00006991"/>
    </source>
</evidence>
<keyword evidence="3" id="KW-0479">Metal-binding</keyword>
<proteinExistence type="inferred from homology"/>
<sequence length="89" mass="9426">SHLSQLCALTCPRCGLSPAAVSPPGAAMAGAAPPAGAPEHPFTCRECGKSFRWSSRLAHHLRSHTGERPYKCPECPKAFKGSSALLYHL</sequence>
<evidence type="ECO:0000256" key="4">
    <source>
        <dbReference type="ARBA" id="ARBA00022737"/>
    </source>
</evidence>
<evidence type="ECO:0000256" key="7">
    <source>
        <dbReference type="ARBA" id="ARBA00023015"/>
    </source>
</evidence>
<evidence type="ECO:0000256" key="11">
    <source>
        <dbReference type="PROSITE-ProRule" id="PRU00042"/>
    </source>
</evidence>
<keyword evidence="7" id="KW-0805">Transcription regulation</keyword>
<dbReference type="Gene3D" id="3.30.160.60">
    <property type="entry name" value="Classic Zinc Finger"/>
    <property type="match status" value="2"/>
</dbReference>
<keyword evidence="4" id="KW-0677">Repeat</keyword>
<evidence type="ECO:0000259" key="12">
    <source>
        <dbReference type="PROSITE" id="PS50157"/>
    </source>
</evidence>
<dbReference type="PROSITE" id="PS00028">
    <property type="entry name" value="ZINC_FINGER_C2H2_1"/>
    <property type="match status" value="1"/>
</dbReference>
<accession>A0A7K5M7X3</accession>
<keyword evidence="5 11" id="KW-0863">Zinc-finger</keyword>
<evidence type="ECO:0000256" key="5">
    <source>
        <dbReference type="ARBA" id="ARBA00022771"/>
    </source>
</evidence>
<protein>
    <submittedName>
        <fullName evidence="13">ZN628 protein</fullName>
    </submittedName>
</protein>
<keyword evidence="10" id="KW-0539">Nucleus</keyword>
<dbReference type="InterPro" id="IPR036236">
    <property type="entry name" value="Znf_C2H2_sf"/>
</dbReference>
<organism evidence="13 14">
    <name type="scientific">Cardinalis cardinalis</name>
    <name type="common">Northern cardinal</name>
    <dbReference type="NCBI Taxonomy" id="98964"/>
    <lineage>
        <taxon>Eukaryota</taxon>
        <taxon>Metazoa</taxon>
        <taxon>Chordata</taxon>
        <taxon>Craniata</taxon>
        <taxon>Vertebrata</taxon>
        <taxon>Euteleostomi</taxon>
        <taxon>Archelosauria</taxon>
        <taxon>Archosauria</taxon>
        <taxon>Dinosauria</taxon>
        <taxon>Saurischia</taxon>
        <taxon>Theropoda</taxon>
        <taxon>Coelurosauria</taxon>
        <taxon>Aves</taxon>
        <taxon>Neognathae</taxon>
        <taxon>Neoaves</taxon>
        <taxon>Telluraves</taxon>
        <taxon>Australaves</taxon>
        <taxon>Passeriformes</taxon>
        <taxon>Cardinalidae</taxon>
        <taxon>Cardinalis</taxon>
    </lineage>
</organism>
<keyword evidence="6" id="KW-0862">Zinc</keyword>
<name>A0A7K5M7X3_CARCD</name>
<keyword evidence="14" id="KW-1185">Reference proteome</keyword>
<feature type="domain" description="C2H2-type" evidence="12">
    <location>
        <begin position="42"/>
        <end position="69"/>
    </location>
</feature>
<evidence type="ECO:0000256" key="3">
    <source>
        <dbReference type="ARBA" id="ARBA00022723"/>
    </source>
</evidence>
<dbReference type="PROSITE" id="PS50157">
    <property type="entry name" value="ZINC_FINGER_C2H2_2"/>
    <property type="match status" value="2"/>
</dbReference>
<dbReference type="Proteomes" id="UP000583740">
    <property type="component" value="Unassembled WGS sequence"/>
</dbReference>
<feature type="domain" description="C2H2-type" evidence="12">
    <location>
        <begin position="70"/>
        <end position="89"/>
    </location>
</feature>
<feature type="non-terminal residue" evidence="13">
    <location>
        <position position="89"/>
    </location>
</feature>
<dbReference type="FunFam" id="3.30.160.60:FF:000176">
    <property type="entry name" value="zinc finger protein 70"/>
    <property type="match status" value="1"/>
</dbReference>
<comment type="similarity">
    <text evidence="2">Belongs to the krueppel C2H2-type zinc-finger protein family.</text>
</comment>
<dbReference type="GO" id="GO:0008270">
    <property type="term" value="F:zinc ion binding"/>
    <property type="evidence" value="ECO:0007669"/>
    <property type="project" value="UniProtKB-KW"/>
</dbReference>
<evidence type="ECO:0000256" key="1">
    <source>
        <dbReference type="ARBA" id="ARBA00003767"/>
    </source>
</evidence>
<evidence type="ECO:0000256" key="6">
    <source>
        <dbReference type="ARBA" id="ARBA00022833"/>
    </source>
</evidence>
<dbReference type="AlphaFoldDB" id="A0A7K5M7X3"/>
<dbReference type="SMART" id="SM00355">
    <property type="entry name" value="ZnF_C2H2"/>
    <property type="match status" value="2"/>
</dbReference>
<dbReference type="GO" id="GO:0000978">
    <property type="term" value="F:RNA polymerase II cis-regulatory region sequence-specific DNA binding"/>
    <property type="evidence" value="ECO:0007669"/>
    <property type="project" value="TreeGrafter"/>
</dbReference>
<dbReference type="InterPro" id="IPR013087">
    <property type="entry name" value="Znf_C2H2_type"/>
</dbReference>
<dbReference type="GO" id="GO:0000981">
    <property type="term" value="F:DNA-binding transcription factor activity, RNA polymerase II-specific"/>
    <property type="evidence" value="ECO:0007669"/>
    <property type="project" value="TreeGrafter"/>
</dbReference>
<evidence type="ECO:0000256" key="9">
    <source>
        <dbReference type="ARBA" id="ARBA00023163"/>
    </source>
</evidence>
<evidence type="ECO:0000313" key="13">
    <source>
        <dbReference type="EMBL" id="NWT26377.1"/>
    </source>
</evidence>
<keyword evidence="9" id="KW-0804">Transcription</keyword>
<dbReference type="Pfam" id="PF00096">
    <property type="entry name" value="zf-C2H2"/>
    <property type="match status" value="2"/>
</dbReference>
<evidence type="ECO:0000313" key="14">
    <source>
        <dbReference type="Proteomes" id="UP000583740"/>
    </source>
</evidence>
<dbReference type="SUPFAM" id="SSF57667">
    <property type="entry name" value="beta-beta-alpha zinc fingers"/>
    <property type="match status" value="1"/>
</dbReference>
<reference evidence="13 14" key="1">
    <citation type="submission" date="2019-09" db="EMBL/GenBank/DDBJ databases">
        <title>Bird 10,000 Genomes (B10K) Project - Family phase.</title>
        <authorList>
            <person name="Zhang G."/>
        </authorList>
    </citation>
    <scope>NUCLEOTIDE SEQUENCE [LARGE SCALE GENOMIC DNA]</scope>
    <source>
        <strain evidence="13">B10K-DU-001-69</strain>
        <tissue evidence="13">Muscle</tissue>
    </source>
</reference>